<dbReference type="Pfam" id="PF00155">
    <property type="entry name" value="Aminotran_1_2"/>
    <property type="match status" value="1"/>
</dbReference>
<evidence type="ECO:0000256" key="7">
    <source>
        <dbReference type="ARBA" id="ARBA00023125"/>
    </source>
</evidence>
<dbReference type="OrthoDB" id="9802328at2"/>
<dbReference type="GO" id="GO:0008483">
    <property type="term" value="F:transaminase activity"/>
    <property type="evidence" value="ECO:0007669"/>
    <property type="project" value="UniProtKB-KW"/>
</dbReference>
<dbReference type="CDD" id="cd07377">
    <property type="entry name" value="WHTH_GntR"/>
    <property type="match status" value="1"/>
</dbReference>
<gene>
    <name evidence="10" type="ORF">IQ10_00818</name>
</gene>
<keyword evidence="8" id="KW-0804">Transcription</keyword>
<dbReference type="InterPro" id="IPR015421">
    <property type="entry name" value="PyrdxlP-dep_Trfase_major"/>
</dbReference>
<dbReference type="Gene3D" id="3.90.1150.10">
    <property type="entry name" value="Aspartate Aminotransferase, domain 1"/>
    <property type="match status" value="1"/>
</dbReference>
<dbReference type="InterPro" id="IPR015424">
    <property type="entry name" value="PyrdxlP-dep_Trfase"/>
</dbReference>
<evidence type="ECO:0000313" key="10">
    <source>
        <dbReference type="EMBL" id="TWI59106.1"/>
    </source>
</evidence>
<dbReference type="SUPFAM" id="SSF46785">
    <property type="entry name" value="Winged helix' DNA-binding domain"/>
    <property type="match status" value="1"/>
</dbReference>
<dbReference type="InterPro" id="IPR036388">
    <property type="entry name" value="WH-like_DNA-bd_sf"/>
</dbReference>
<dbReference type="GO" id="GO:0030170">
    <property type="term" value="F:pyridoxal phosphate binding"/>
    <property type="evidence" value="ECO:0007669"/>
    <property type="project" value="InterPro"/>
</dbReference>
<dbReference type="RefSeq" id="WP_144449189.1">
    <property type="nucleotide sequence ID" value="NZ_VLKZ01000002.1"/>
</dbReference>
<dbReference type="Pfam" id="PF00392">
    <property type="entry name" value="GntR"/>
    <property type="match status" value="1"/>
</dbReference>
<accession>A0A562QSP2</accession>
<comment type="similarity">
    <text evidence="2">In the C-terminal section; belongs to the class-I pyridoxal-phosphate-dependent aminotransferase family.</text>
</comment>
<dbReference type="CDD" id="cd00609">
    <property type="entry name" value="AAT_like"/>
    <property type="match status" value="1"/>
</dbReference>
<evidence type="ECO:0000256" key="8">
    <source>
        <dbReference type="ARBA" id="ARBA00023163"/>
    </source>
</evidence>
<dbReference type="InterPro" id="IPR015422">
    <property type="entry name" value="PyrdxlP-dep_Trfase_small"/>
</dbReference>
<dbReference type="AlphaFoldDB" id="A0A562QSP2"/>
<dbReference type="InterPro" id="IPR036390">
    <property type="entry name" value="WH_DNA-bd_sf"/>
</dbReference>
<keyword evidence="6" id="KW-0805">Transcription regulation</keyword>
<dbReference type="Gene3D" id="3.40.640.10">
    <property type="entry name" value="Type I PLP-dependent aspartate aminotransferase-like (Major domain)"/>
    <property type="match status" value="1"/>
</dbReference>
<name>A0A562QSP2_9BACI</name>
<dbReference type="EMBL" id="VLKZ01000002">
    <property type="protein sequence ID" value="TWI59106.1"/>
    <property type="molecule type" value="Genomic_DNA"/>
</dbReference>
<keyword evidence="3" id="KW-0032">Aminotransferase</keyword>
<evidence type="ECO:0000256" key="2">
    <source>
        <dbReference type="ARBA" id="ARBA00005384"/>
    </source>
</evidence>
<evidence type="ECO:0000256" key="6">
    <source>
        <dbReference type="ARBA" id="ARBA00023015"/>
    </source>
</evidence>
<evidence type="ECO:0000256" key="4">
    <source>
        <dbReference type="ARBA" id="ARBA00022679"/>
    </source>
</evidence>
<dbReference type="FunFam" id="3.40.640.10:FF:000023">
    <property type="entry name" value="Transcriptional regulator, GntR family"/>
    <property type="match status" value="1"/>
</dbReference>
<dbReference type="Proteomes" id="UP000315711">
    <property type="component" value="Unassembled WGS sequence"/>
</dbReference>
<dbReference type="SMART" id="SM00345">
    <property type="entry name" value="HTH_GNTR"/>
    <property type="match status" value="1"/>
</dbReference>
<evidence type="ECO:0000256" key="1">
    <source>
        <dbReference type="ARBA" id="ARBA00001933"/>
    </source>
</evidence>
<feature type="domain" description="HTH gntR-type" evidence="9">
    <location>
        <begin position="11"/>
        <end position="79"/>
    </location>
</feature>
<evidence type="ECO:0000256" key="5">
    <source>
        <dbReference type="ARBA" id="ARBA00022898"/>
    </source>
</evidence>
<organism evidence="10 11">
    <name type="scientific">Halalkalibacter nanhaiisediminis</name>
    <dbReference type="NCBI Taxonomy" id="688079"/>
    <lineage>
        <taxon>Bacteria</taxon>
        <taxon>Bacillati</taxon>
        <taxon>Bacillota</taxon>
        <taxon>Bacilli</taxon>
        <taxon>Bacillales</taxon>
        <taxon>Bacillaceae</taxon>
        <taxon>Halalkalibacter</taxon>
    </lineage>
</organism>
<comment type="cofactor">
    <cofactor evidence="1">
        <name>pyridoxal 5'-phosphate</name>
        <dbReference type="ChEBI" id="CHEBI:597326"/>
    </cofactor>
</comment>
<dbReference type="PRINTS" id="PR00035">
    <property type="entry name" value="HTHGNTR"/>
</dbReference>
<dbReference type="PANTHER" id="PTHR46577">
    <property type="entry name" value="HTH-TYPE TRANSCRIPTIONAL REGULATORY PROTEIN GABR"/>
    <property type="match status" value="1"/>
</dbReference>
<dbReference type="PROSITE" id="PS50949">
    <property type="entry name" value="HTH_GNTR"/>
    <property type="match status" value="1"/>
</dbReference>
<dbReference type="InterPro" id="IPR000524">
    <property type="entry name" value="Tscrpt_reg_HTH_GntR"/>
</dbReference>
<dbReference type="SUPFAM" id="SSF53383">
    <property type="entry name" value="PLP-dependent transferases"/>
    <property type="match status" value="1"/>
</dbReference>
<evidence type="ECO:0000256" key="3">
    <source>
        <dbReference type="ARBA" id="ARBA00022576"/>
    </source>
</evidence>
<dbReference type="FunFam" id="1.10.10.10:FF:000079">
    <property type="entry name" value="GntR family transcriptional regulator"/>
    <property type="match status" value="1"/>
</dbReference>
<sequence length="481" mass="54990">MEWKPDKVNDLPLYKQISNYLESCILNGEWPSGSRLPSERNLAKTFRVNRSTINSAFEELKSSGLVQSIVGVGTVVSKNVWENDQNRTPNWDRFVKEGFYLSNNPINQMIYQLIQTEEKIINFGIGELHADLLPMKLMENVHRSMKLDGDLGYQHIQGNIKLREVISTHMKQYRNITASASSILITSGAQQAIHLIIQCLLCPGDSVANENPSYAYSLPIFHSDGLNTHFLDVQDEGIDPEQIIDLYKKHRIKMIFLNPIHQNPTGTTLNLERRKKVMEICNKYGIAIIEDDPYSLLTYDDEKMYSLKSMDTNGLVLYISSLSKIISSGLRIGWISGPQPVIQRLADVKQQIDFGHSNFSQWYATALLESPYFNEHIIELRRGLKNKRDLIVEAFKHELHQDIRFIVPNGGIHLWCESNHKTINDQLLFNDAIKRGVIFAPGNTLGSQHNFFRFTYSRPEMNTIANGIHRFAEALKASIKK</sequence>
<keyword evidence="11" id="KW-1185">Reference proteome</keyword>
<dbReference type="InterPro" id="IPR004839">
    <property type="entry name" value="Aminotransferase_I/II_large"/>
</dbReference>
<dbReference type="GO" id="GO:0003700">
    <property type="term" value="F:DNA-binding transcription factor activity"/>
    <property type="evidence" value="ECO:0007669"/>
    <property type="project" value="InterPro"/>
</dbReference>
<keyword evidence="7 10" id="KW-0238">DNA-binding</keyword>
<keyword evidence="5" id="KW-0663">Pyridoxal phosphate</keyword>
<evidence type="ECO:0000313" key="11">
    <source>
        <dbReference type="Proteomes" id="UP000315711"/>
    </source>
</evidence>
<dbReference type="GO" id="GO:0003677">
    <property type="term" value="F:DNA binding"/>
    <property type="evidence" value="ECO:0007669"/>
    <property type="project" value="UniProtKB-KW"/>
</dbReference>
<keyword evidence="4" id="KW-0808">Transferase</keyword>
<comment type="caution">
    <text evidence="10">The sequence shown here is derived from an EMBL/GenBank/DDBJ whole genome shotgun (WGS) entry which is preliminary data.</text>
</comment>
<proteinExistence type="inferred from homology"/>
<dbReference type="InterPro" id="IPR051446">
    <property type="entry name" value="HTH_trans_reg/aminotransferase"/>
</dbReference>
<dbReference type="PANTHER" id="PTHR46577:SF1">
    <property type="entry name" value="HTH-TYPE TRANSCRIPTIONAL REGULATORY PROTEIN GABR"/>
    <property type="match status" value="1"/>
</dbReference>
<evidence type="ECO:0000259" key="9">
    <source>
        <dbReference type="PROSITE" id="PS50949"/>
    </source>
</evidence>
<dbReference type="Gene3D" id="1.10.10.10">
    <property type="entry name" value="Winged helix-like DNA-binding domain superfamily/Winged helix DNA-binding domain"/>
    <property type="match status" value="1"/>
</dbReference>
<protein>
    <submittedName>
        <fullName evidence="10">DNA-binding transcriptional MocR family regulator</fullName>
    </submittedName>
</protein>
<reference evidence="10 11" key="1">
    <citation type="journal article" date="2015" name="Stand. Genomic Sci.">
        <title>Genomic Encyclopedia of Bacterial and Archaeal Type Strains, Phase III: the genomes of soil and plant-associated and newly described type strains.</title>
        <authorList>
            <person name="Whitman W.B."/>
            <person name="Woyke T."/>
            <person name="Klenk H.P."/>
            <person name="Zhou Y."/>
            <person name="Lilburn T.G."/>
            <person name="Beck B.J."/>
            <person name="De Vos P."/>
            <person name="Vandamme P."/>
            <person name="Eisen J.A."/>
            <person name="Garrity G."/>
            <person name="Hugenholtz P."/>
            <person name="Kyrpides N.C."/>
        </authorList>
    </citation>
    <scope>NUCLEOTIDE SEQUENCE [LARGE SCALE GENOMIC DNA]</scope>
    <source>
        <strain evidence="10 11">CGMCC 1.10116</strain>
    </source>
</reference>